<evidence type="ECO:0000256" key="2">
    <source>
        <dbReference type="ARBA" id="ARBA00022692"/>
    </source>
</evidence>
<keyword evidence="2" id="KW-0812">Transmembrane</keyword>
<organism evidence="5 6">
    <name type="scientific">Botryobasidium botryosum (strain FD-172 SS1)</name>
    <dbReference type="NCBI Taxonomy" id="930990"/>
    <lineage>
        <taxon>Eukaryota</taxon>
        <taxon>Fungi</taxon>
        <taxon>Dikarya</taxon>
        <taxon>Basidiomycota</taxon>
        <taxon>Agaricomycotina</taxon>
        <taxon>Agaricomycetes</taxon>
        <taxon>Cantharellales</taxon>
        <taxon>Botryobasidiaceae</taxon>
        <taxon>Botryobasidium</taxon>
    </lineage>
</organism>
<evidence type="ECO:0000256" key="3">
    <source>
        <dbReference type="ARBA" id="ARBA00022989"/>
    </source>
</evidence>
<dbReference type="STRING" id="930990.A0A067MTZ1"/>
<dbReference type="PANTHER" id="PTHR15371:SF0">
    <property type="entry name" value="SD19278P"/>
    <property type="match status" value="1"/>
</dbReference>
<keyword evidence="6" id="KW-1185">Reference proteome</keyword>
<dbReference type="GO" id="GO:0005744">
    <property type="term" value="C:TIM23 mitochondrial import inner membrane translocase complex"/>
    <property type="evidence" value="ECO:0007669"/>
    <property type="project" value="TreeGrafter"/>
</dbReference>
<keyword evidence="3" id="KW-1133">Transmembrane helix</keyword>
<dbReference type="PANTHER" id="PTHR15371">
    <property type="entry name" value="TIM23"/>
    <property type="match status" value="1"/>
</dbReference>
<dbReference type="Proteomes" id="UP000027195">
    <property type="component" value="Unassembled WGS sequence"/>
</dbReference>
<evidence type="ECO:0000256" key="4">
    <source>
        <dbReference type="ARBA" id="ARBA00023136"/>
    </source>
</evidence>
<accession>A0A067MTZ1</accession>
<dbReference type="HOGENOM" id="CLU_063935_0_0_1"/>
<comment type="subcellular location">
    <subcellularLocation>
        <location evidence="1">Membrane</location>
        <topology evidence="1">Multi-pass membrane protein</topology>
    </subcellularLocation>
</comment>
<dbReference type="GO" id="GO:0008320">
    <property type="term" value="F:protein transmembrane transporter activity"/>
    <property type="evidence" value="ECO:0007669"/>
    <property type="project" value="TreeGrafter"/>
</dbReference>
<evidence type="ECO:0000313" key="6">
    <source>
        <dbReference type="Proteomes" id="UP000027195"/>
    </source>
</evidence>
<dbReference type="GO" id="GO:0030150">
    <property type="term" value="P:protein import into mitochondrial matrix"/>
    <property type="evidence" value="ECO:0007669"/>
    <property type="project" value="TreeGrafter"/>
</dbReference>
<reference evidence="6" key="1">
    <citation type="journal article" date="2014" name="Proc. Natl. Acad. Sci. U.S.A.">
        <title>Extensive sampling of basidiomycete genomes demonstrates inadequacy of the white-rot/brown-rot paradigm for wood decay fungi.</title>
        <authorList>
            <person name="Riley R."/>
            <person name="Salamov A.A."/>
            <person name="Brown D.W."/>
            <person name="Nagy L.G."/>
            <person name="Floudas D."/>
            <person name="Held B.W."/>
            <person name="Levasseur A."/>
            <person name="Lombard V."/>
            <person name="Morin E."/>
            <person name="Otillar R."/>
            <person name="Lindquist E.A."/>
            <person name="Sun H."/>
            <person name="LaButti K.M."/>
            <person name="Schmutz J."/>
            <person name="Jabbour D."/>
            <person name="Luo H."/>
            <person name="Baker S.E."/>
            <person name="Pisabarro A.G."/>
            <person name="Walton J.D."/>
            <person name="Blanchette R.A."/>
            <person name="Henrissat B."/>
            <person name="Martin F."/>
            <person name="Cullen D."/>
            <person name="Hibbett D.S."/>
            <person name="Grigoriev I.V."/>
        </authorList>
    </citation>
    <scope>NUCLEOTIDE SEQUENCE [LARGE SCALE GENOMIC DNA]</scope>
    <source>
        <strain evidence="6">FD-172 SS1</strain>
    </source>
</reference>
<name>A0A067MTZ1_BOTB1</name>
<evidence type="ECO:0000256" key="1">
    <source>
        <dbReference type="ARBA" id="ARBA00004141"/>
    </source>
</evidence>
<sequence>MSSTNTSSQFASDEDAASFLRNASFSRGEGSSSVPYQDVMNASDLLSAANFDPAKLHPMSGLGDKLDYLLLDDDKTNQLPGSETALPSRGWSDDLCYGTGTTYLAGLGVGGLWGLREGATRPLAVSNSRLRINSVLNSMTRRGSFMGNSAGVLALIYNGINSSIDAWRGKHDVYGSIAAGGISGALYKSTAGVKPAFAAATLMMGLSAGWSWVKRSVL</sequence>
<keyword evidence="4" id="KW-0472">Membrane</keyword>
<evidence type="ECO:0000313" key="5">
    <source>
        <dbReference type="EMBL" id="KDQ19079.1"/>
    </source>
</evidence>
<evidence type="ECO:0008006" key="7">
    <source>
        <dbReference type="Google" id="ProtNLM"/>
    </source>
</evidence>
<proteinExistence type="predicted"/>
<protein>
    <recommendedName>
        <fullName evidence="7">Mitochondrial import inner membrane translocase subunit TIM23</fullName>
    </recommendedName>
</protein>
<dbReference type="FunCoup" id="A0A067MTZ1">
    <property type="interactions" value="556"/>
</dbReference>
<dbReference type="OrthoDB" id="159299at2759"/>
<dbReference type="AlphaFoldDB" id="A0A067MTZ1"/>
<dbReference type="Pfam" id="PF02466">
    <property type="entry name" value="Tim17"/>
    <property type="match status" value="1"/>
</dbReference>
<dbReference type="InterPro" id="IPR045238">
    <property type="entry name" value="Tim23-like"/>
</dbReference>
<dbReference type="EMBL" id="KL198020">
    <property type="protein sequence ID" value="KDQ19079.1"/>
    <property type="molecule type" value="Genomic_DNA"/>
</dbReference>
<dbReference type="InParanoid" id="A0A067MTZ1"/>
<gene>
    <name evidence="5" type="ORF">BOTBODRAFT_63208</name>
</gene>